<dbReference type="EMBL" id="CP069037">
    <property type="protein sequence ID" value="QRD03697.1"/>
    <property type="molecule type" value="Genomic_DNA"/>
</dbReference>
<gene>
    <name evidence="1" type="ORF">JI435_160110</name>
</gene>
<dbReference type="AlphaFoldDB" id="A0A7U2I7X5"/>
<keyword evidence="2" id="KW-1185">Reference proteome</keyword>
<proteinExistence type="predicted"/>
<organism evidence="1 2">
    <name type="scientific">Phaeosphaeria nodorum (strain SN15 / ATCC MYA-4574 / FGSC 10173)</name>
    <name type="common">Glume blotch fungus</name>
    <name type="synonym">Parastagonospora nodorum</name>
    <dbReference type="NCBI Taxonomy" id="321614"/>
    <lineage>
        <taxon>Eukaryota</taxon>
        <taxon>Fungi</taxon>
        <taxon>Dikarya</taxon>
        <taxon>Ascomycota</taxon>
        <taxon>Pezizomycotina</taxon>
        <taxon>Dothideomycetes</taxon>
        <taxon>Pleosporomycetidae</taxon>
        <taxon>Pleosporales</taxon>
        <taxon>Pleosporineae</taxon>
        <taxon>Phaeosphaeriaceae</taxon>
        <taxon>Parastagonospora</taxon>
    </lineage>
</organism>
<evidence type="ECO:0000313" key="1">
    <source>
        <dbReference type="EMBL" id="QRD03697.1"/>
    </source>
</evidence>
<dbReference type="VEuPathDB" id="FungiDB:JI435_160110"/>
<name>A0A7U2I7X5_PHANO</name>
<reference evidence="2" key="1">
    <citation type="journal article" date="2021" name="BMC Genomics">
        <title>Chromosome-level genome assembly and manually-curated proteome of model necrotroph Parastagonospora nodorum Sn15 reveals a genome-wide trove of candidate effector homologs, and redundancy of virulence-related functions within an accessory chromosome.</title>
        <authorList>
            <person name="Bertazzoni S."/>
            <person name="Jones D.A.B."/>
            <person name="Phan H.T."/>
            <person name="Tan K.-C."/>
            <person name="Hane J.K."/>
        </authorList>
    </citation>
    <scope>NUCLEOTIDE SEQUENCE [LARGE SCALE GENOMIC DNA]</scope>
    <source>
        <strain evidence="2">SN15 / ATCC MYA-4574 / FGSC 10173)</strain>
    </source>
</reference>
<accession>A0A7U2I7X5</accession>
<dbReference type="RefSeq" id="XP_001806142.1">
    <property type="nucleotide sequence ID" value="XM_001806090.1"/>
</dbReference>
<protein>
    <submittedName>
        <fullName evidence="1">Uncharacterized protein</fullName>
    </submittedName>
</protein>
<dbReference type="KEGG" id="pno:SNOG_16011"/>
<dbReference type="Proteomes" id="UP000663193">
    <property type="component" value="Chromosome 15"/>
</dbReference>
<evidence type="ECO:0000313" key="2">
    <source>
        <dbReference type="Proteomes" id="UP000663193"/>
    </source>
</evidence>
<sequence>MNHPAGGDFALFAETYASFVGLDPDFAWLLNLEGWNTLFEQTGASIIMYS</sequence>